<dbReference type="AlphaFoldDB" id="A0A518BDJ1"/>
<proteinExistence type="predicted"/>
<name>A0A518BDJ1_9BACT</name>
<reference evidence="1 2" key="1">
    <citation type="submission" date="2019-02" db="EMBL/GenBank/DDBJ databases">
        <title>Deep-cultivation of Planctomycetes and their phenomic and genomic characterization uncovers novel biology.</title>
        <authorList>
            <person name="Wiegand S."/>
            <person name="Jogler M."/>
            <person name="Boedeker C."/>
            <person name="Pinto D."/>
            <person name="Vollmers J."/>
            <person name="Rivas-Marin E."/>
            <person name="Kohn T."/>
            <person name="Peeters S.H."/>
            <person name="Heuer A."/>
            <person name="Rast P."/>
            <person name="Oberbeckmann S."/>
            <person name="Bunk B."/>
            <person name="Jeske O."/>
            <person name="Meyerdierks A."/>
            <person name="Storesund J.E."/>
            <person name="Kallscheuer N."/>
            <person name="Luecker S."/>
            <person name="Lage O.M."/>
            <person name="Pohl T."/>
            <person name="Merkel B.J."/>
            <person name="Hornburger P."/>
            <person name="Mueller R.-W."/>
            <person name="Bruemmer F."/>
            <person name="Labrenz M."/>
            <person name="Spormann A.M."/>
            <person name="Op den Camp H."/>
            <person name="Overmann J."/>
            <person name="Amann R."/>
            <person name="Jetten M.S.M."/>
            <person name="Mascher T."/>
            <person name="Medema M.H."/>
            <person name="Devos D.P."/>
            <person name="Kaster A.-K."/>
            <person name="Ovreas L."/>
            <person name="Rohde M."/>
            <person name="Galperin M.Y."/>
            <person name="Jogler C."/>
        </authorList>
    </citation>
    <scope>NUCLEOTIDE SEQUENCE [LARGE SCALE GENOMIC DNA]</scope>
    <source>
        <strain evidence="1 2">Pla133</strain>
    </source>
</reference>
<dbReference type="RefSeq" id="WP_419191989.1">
    <property type="nucleotide sequence ID" value="NZ_CP036287.1"/>
</dbReference>
<gene>
    <name evidence="1" type="ORF">Pla133_00980</name>
</gene>
<accession>A0A518BDJ1</accession>
<keyword evidence="2" id="KW-1185">Reference proteome</keyword>
<protein>
    <submittedName>
        <fullName evidence="1">Uncharacterized protein</fullName>
    </submittedName>
</protein>
<evidence type="ECO:0000313" key="2">
    <source>
        <dbReference type="Proteomes" id="UP000316921"/>
    </source>
</evidence>
<evidence type="ECO:0000313" key="1">
    <source>
        <dbReference type="EMBL" id="QDU65035.1"/>
    </source>
</evidence>
<organism evidence="1 2">
    <name type="scientific">Engelhardtia mirabilis</name>
    <dbReference type="NCBI Taxonomy" id="2528011"/>
    <lineage>
        <taxon>Bacteria</taxon>
        <taxon>Pseudomonadati</taxon>
        <taxon>Planctomycetota</taxon>
        <taxon>Planctomycetia</taxon>
        <taxon>Planctomycetia incertae sedis</taxon>
        <taxon>Engelhardtia</taxon>
    </lineage>
</organism>
<dbReference type="Proteomes" id="UP000316921">
    <property type="component" value="Chromosome"/>
</dbReference>
<sequence length="77" mass="9013">MAEFRLELDEPNNIVLVMVTEDDGSEHDYQFDFDPRSGRWEFGERDLLERDFGEEWVDEMEGAVEAAIKSVVDKNEN</sequence>
<dbReference type="EMBL" id="CP036287">
    <property type="protein sequence ID" value="QDU65035.1"/>
    <property type="molecule type" value="Genomic_DNA"/>
</dbReference>
<dbReference type="KEGG" id="pbap:Pla133_00980"/>